<keyword evidence="1" id="KW-1133">Transmembrane helix</keyword>
<evidence type="ECO:0000313" key="3">
    <source>
        <dbReference type="EMBL" id="SVC29193.1"/>
    </source>
</evidence>
<feature type="transmembrane region" description="Helical" evidence="1">
    <location>
        <begin position="168"/>
        <end position="186"/>
    </location>
</feature>
<accession>A0A382L0A3</accession>
<dbReference type="AlphaFoldDB" id="A0A382L0A3"/>
<proteinExistence type="predicted"/>
<feature type="transmembrane region" description="Helical" evidence="1">
    <location>
        <begin position="107"/>
        <end position="128"/>
    </location>
</feature>
<name>A0A382L0A3_9ZZZZ</name>
<feature type="transmembrane region" description="Helical" evidence="1">
    <location>
        <begin position="83"/>
        <end position="101"/>
    </location>
</feature>
<evidence type="ECO:0000256" key="1">
    <source>
        <dbReference type="SAM" id="Phobius"/>
    </source>
</evidence>
<dbReference type="InterPro" id="IPR011701">
    <property type="entry name" value="MFS"/>
</dbReference>
<gene>
    <name evidence="3" type="ORF">METZ01_LOCUS282047</name>
</gene>
<dbReference type="InterPro" id="IPR036259">
    <property type="entry name" value="MFS_trans_sf"/>
</dbReference>
<dbReference type="Gene3D" id="1.20.1250.20">
    <property type="entry name" value="MFS general substrate transporter like domains"/>
    <property type="match status" value="1"/>
</dbReference>
<reference evidence="3" key="1">
    <citation type="submission" date="2018-05" db="EMBL/GenBank/DDBJ databases">
        <authorList>
            <person name="Lanie J.A."/>
            <person name="Ng W.-L."/>
            <person name="Kazmierczak K.M."/>
            <person name="Andrzejewski T.M."/>
            <person name="Davidsen T.M."/>
            <person name="Wayne K.J."/>
            <person name="Tettelin H."/>
            <person name="Glass J.I."/>
            <person name="Rusch D."/>
            <person name="Podicherti R."/>
            <person name="Tsui H.-C.T."/>
            <person name="Winkler M.E."/>
        </authorList>
    </citation>
    <scope>NUCLEOTIDE SEQUENCE</scope>
</reference>
<feature type="domain" description="Major facilitator superfamily (MFS) profile" evidence="2">
    <location>
        <begin position="206"/>
        <end position="293"/>
    </location>
</feature>
<protein>
    <recommendedName>
        <fullName evidence="2">Major facilitator superfamily (MFS) profile domain-containing protein</fullName>
    </recommendedName>
</protein>
<feature type="transmembrane region" description="Helical" evidence="1">
    <location>
        <begin position="135"/>
        <end position="156"/>
    </location>
</feature>
<organism evidence="3">
    <name type="scientific">marine metagenome</name>
    <dbReference type="NCBI Taxonomy" id="408172"/>
    <lineage>
        <taxon>unclassified sequences</taxon>
        <taxon>metagenomes</taxon>
        <taxon>ecological metagenomes</taxon>
    </lineage>
</organism>
<keyword evidence="1" id="KW-0812">Transmembrane</keyword>
<sequence length="293" mass="31177">MSDLSEQKPIIKIKDQIGLIGVLLAAFSAPFTMAFNIGAVADHFVNSSRGEIGTMATLELFSISLVSIIVSRNTHLVKSRLPFLVGGLIVVIGHLLTIYAQDLNMIFLARVVSGLGSGAIVASVMVIIVRGQNALMTFALLNSGVGVAGVLLSLIVPRIISIYGMDGAYFVHLIFSLFIFAFIPLISSLGDKKEEQLQFSPYTGKVGWIAMFGVAFAFFAHGGLLTFAERIGAGLSISTITMGNAFAVGGILTIIGPLIAGFIGSRYGSMRPSVFFLSLMIFVAFFVANAWNP</sequence>
<feature type="transmembrane region" description="Helical" evidence="1">
    <location>
        <begin position="17"/>
        <end position="40"/>
    </location>
</feature>
<feature type="transmembrane region" description="Helical" evidence="1">
    <location>
        <begin position="206"/>
        <end position="228"/>
    </location>
</feature>
<dbReference type="Pfam" id="PF07690">
    <property type="entry name" value="MFS_1"/>
    <property type="match status" value="1"/>
</dbReference>
<feature type="transmembrane region" description="Helical" evidence="1">
    <location>
        <begin position="240"/>
        <end position="262"/>
    </location>
</feature>
<dbReference type="SUPFAM" id="SSF103473">
    <property type="entry name" value="MFS general substrate transporter"/>
    <property type="match status" value="1"/>
</dbReference>
<keyword evidence="1" id="KW-0472">Membrane</keyword>
<dbReference type="PROSITE" id="PS50850">
    <property type="entry name" value="MFS"/>
    <property type="match status" value="1"/>
</dbReference>
<dbReference type="InterPro" id="IPR020846">
    <property type="entry name" value="MFS_dom"/>
</dbReference>
<dbReference type="GO" id="GO:0022857">
    <property type="term" value="F:transmembrane transporter activity"/>
    <property type="evidence" value="ECO:0007669"/>
    <property type="project" value="InterPro"/>
</dbReference>
<dbReference type="EMBL" id="UINC01083461">
    <property type="protein sequence ID" value="SVC29193.1"/>
    <property type="molecule type" value="Genomic_DNA"/>
</dbReference>
<feature type="non-terminal residue" evidence="3">
    <location>
        <position position="293"/>
    </location>
</feature>
<feature type="transmembrane region" description="Helical" evidence="1">
    <location>
        <begin position="274"/>
        <end position="291"/>
    </location>
</feature>
<evidence type="ECO:0000259" key="2">
    <source>
        <dbReference type="PROSITE" id="PS50850"/>
    </source>
</evidence>